<keyword evidence="12" id="KW-1185">Reference proteome</keyword>
<feature type="chain" id="PRO_5039163081" description="Endoglucanase" evidence="8">
    <location>
        <begin position="18"/>
        <end position="646"/>
    </location>
</feature>
<evidence type="ECO:0000259" key="10">
    <source>
        <dbReference type="PROSITE" id="PS51172"/>
    </source>
</evidence>
<accession>E0IFA3</accession>
<keyword evidence="3 7" id="KW-0136">Cellulose degradation</keyword>
<evidence type="ECO:0000256" key="3">
    <source>
        <dbReference type="ARBA" id="ARBA00023001"/>
    </source>
</evidence>
<keyword evidence="5 7" id="KW-0326">Glycosidase</keyword>
<evidence type="ECO:0000259" key="9">
    <source>
        <dbReference type="PROSITE" id="PS50853"/>
    </source>
</evidence>
<dbReference type="Proteomes" id="UP000005387">
    <property type="component" value="Unassembled WGS sequence"/>
</dbReference>
<keyword evidence="2 7" id="KW-0378">Hydrolase</keyword>
<evidence type="ECO:0000256" key="1">
    <source>
        <dbReference type="ARBA" id="ARBA00000966"/>
    </source>
</evidence>
<dbReference type="RefSeq" id="WP_006040327.1">
    <property type="nucleotide sequence ID" value="NZ_AEDD01000013.1"/>
</dbReference>
<dbReference type="GO" id="GO:0008810">
    <property type="term" value="F:cellulase activity"/>
    <property type="evidence" value="ECO:0007669"/>
    <property type="project" value="UniProtKB-EC"/>
</dbReference>
<evidence type="ECO:0000256" key="7">
    <source>
        <dbReference type="RuleBase" id="RU361153"/>
    </source>
</evidence>
<keyword evidence="8" id="KW-0732">Signal</keyword>
<evidence type="ECO:0000256" key="8">
    <source>
        <dbReference type="SAM" id="SignalP"/>
    </source>
</evidence>
<dbReference type="Pfam" id="PF00041">
    <property type="entry name" value="fn3"/>
    <property type="match status" value="1"/>
</dbReference>
<feature type="domain" description="CBM3" evidence="10">
    <location>
        <begin position="493"/>
        <end position="646"/>
    </location>
</feature>
<protein>
    <recommendedName>
        <fullName evidence="7">Endoglucanase</fullName>
        <ecNumber evidence="7">3.2.1.4</ecNumber>
    </recommendedName>
</protein>
<dbReference type="SUPFAM" id="SSF49265">
    <property type="entry name" value="Fibronectin type III"/>
    <property type="match status" value="1"/>
</dbReference>
<evidence type="ECO:0000256" key="2">
    <source>
        <dbReference type="ARBA" id="ARBA00022801"/>
    </source>
</evidence>
<dbReference type="InterPro" id="IPR008965">
    <property type="entry name" value="CBM2/CBM3_carb-bd_dom_sf"/>
</dbReference>
<dbReference type="OrthoDB" id="9800475at2"/>
<keyword evidence="6 7" id="KW-0624">Polysaccharide degradation</keyword>
<dbReference type="PROSITE" id="PS51172">
    <property type="entry name" value="CBM3"/>
    <property type="match status" value="1"/>
</dbReference>
<dbReference type="SUPFAM" id="SSF49384">
    <property type="entry name" value="Carbohydrate-binding domain"/>
    <property type="match status" value="1"/>
</dbReference>
<reference evidence="11 12" key="1">
    <citation type="submission" date="2010-07" db="EMBL/GenBank/DDBJ databases">
        <title>The draft genome of Paenibacillus curdlanolyticus YK9.</title>
        <authorList>
            <consortium name="US DOE Joint Genome Institute (JGI-PGF)"/>
            <person name="Lucas S."/>
            <person name="Copeland A."/>
            <person name="Lapidus A."/>
            <person name="Cheng J.-F."/>
            <person name="Bruce D."/>
            <person name="Goodwin L."/>
            <person name="Pitluck S."/>
            <person name="Land M.L."/>
            <person name="Hauser L."/>
            <person name="Chang Y.-J."/>
            <person name="Jeffries C."/>
            <person name="Anderson I.J."/>
            <person name="Johnson E."/>
            <person name="Loganathan U."/>
            <person name="Mulhopadhyay B."/>
            <person name="Kyrpides N."/>
            <person name="Woyke T.J."/>
        </authorList>
    </citation>
    <scope>NUCLEOTIDE SEQUENCE [LARGE SCALE GENOMIC DNA]</scope>
    <source>
        <strain evidence="11 12">YK9</strain>
    </source>
</reference>
<dbReference type="PANTHER" id="PTHR35923:SF2">
    <property type="entry name" value="ENDOGLUCANASE"/>
    <property type="match status" value="1"/>
</dbReference>
<keyword evidence="4 7" id="KW-0119">Carbohydrate metabolism</keyword>
<dbReference type="STRING" id="717606.PaecuDRAFT_4344"/>
<dbReference type="InterPro" id="IPR018087">
    <property type="entry name" value="Glyco_hydro_5_CS"/>
</dbReference>
<dbReference type="PROSITE" id="PS00659">
    <property type="entry name" value="GLYCOSYL_HYDROL_F5"/>
    <property type="match status" value="1"/>
</dbReference>
<dbReference type="SMART" id="SM00060">
    <property type="entry name" value="FN3"/>
    <property type="match status" value="1"/>
</dbReference>
<dbReference type="SMART" id="SM01067">
    <property type="entry name" value="CBM_3"/>
    <property type="match status" value="1"/>
</dbReference>
<dbReference type="eggNOG" id="COG5297">
    <property type="taxonomic scope" value="Bacteria"/>
</dbReference>
<dbReference type="Pfam" id="PF00150">
    <property type="entry name" value="Cellulase"/>
    <property type="match status" value="1"/>
</dbReference>
<dbReference type="PANTHER" id="PTHR35923">
    <property type="entry name" value="MAJOR EXTRACELLULAR ENDOGLUCANASE"/>
    <property type="match status" value="1"/>
</dbReference>
<comment type="similarity">
    <text evidence="7">Belongs to the glycosyl hydrolase 5 (cellulase A) family.</text>
</comment>
<dbReference type="EC" id="3.2.1.4" evidence="7"/>
<proteinExistence type="inferred from homology"/>
<dbReference type="InterPro" id="IPR001956">
    <property type="entry name" value="CBM3"/>
</dbReference>
<name>E0IFA3_9BACL</name>
<evidence type="ECO:0000313" key="11">
    <source>
        <dbReference type="EMBL" id="EFM08879.1"/>
    </source>
</evidence>
<dbReference type="InterPro" id="IPR017853">
    <property type="entry name" value="GH"/>
</dbReference>
<dbReference type="Pfam" id="PF00942">
    <property type="entry name" value="CBM_3"/>
    <property type="match status" value="1"/>
</dbReference>
<dbReference type="SUPFAM" id="SSF51445">
    <property type="entry name" value="(Trans)glycosidases"/>
    <property type="match status" value="1"/>
</dbReference>
<evidence type="ECO:0000313" key="12">
    <source>
        <dbReference type="Proteomes" id="UP000005387"/>
    </source>
</evidence>
<dbReference type="InterPro" id="IPR013783">
    <property type="entry name" value="Ig-like_fold"/>
</dbReference>
<dbReference type="EMBL" id="AEDD01000013">
    <property type="protein sequence ID" value="EFM08879.1"/>
    <property type="molecule type" value="Genomic_DNA"/>
</dbReference>
<dbReference type="Gene3D" id="2.60.40.710">
    <property type="entry name" value="Endoglucanase-like"/>
    <property type="match status" value="1"/>
</dbReference>
<dbReference type="Gene3D" id="3.20.20.80">
    <property type="entry name" value="Glycosidases"/>
    <property type="match status" value="1"/>
</dbReference>
<evidence type="ECO:0000256" key="6">
    <source>
        <dbReference type="ARBA" id="ARBA00023326"/>
    </source>
</evidence>
<sequence length="646" mass="69173">MTTATATFKRWSMVLLAAALACSLLTIVGARKTEAAALGYYHTSGSRIVDAGGNPAIFNGLNWFGFETANYSPHGLWSYSLNSVMDQIKAHGYNLIRLPYSNQMFDAGSMPTSLNTTTNPDLLGLTPIQLMDRVVQAAGERGIQIILDRHRPDSGGQSELWYTAQYSEQRWINDWVMLAQRYANNPTVIGADLHNEPHGTASWGTGVAATDWRLAAERAGNAILAANPNWLILVEGVSSNVQGESSNYWWGGNLKGARNYPVRLDVPNRLVYSPHDYGPGVATQTWFSDPAFPNNMPALWDSYWGYISKENIAPILIGEFGGRGVDLTTTEGVWQNKLVDYIKTNDLYWTYWSLNPNSGDTGGLLLDDWLTWNSPKQAMLDRIMKPLGTANPPGPTVPAAPATLAATAGNAQVVLNWTASTSAASYNVKRATSSGGPYTTVATGVTGTTYTNTGLTNGTAYYYVVSAVNSAGESANSAQASATPTSGSTPPTPSGSLIVQYKVNNANATDNMINATLNIKNTGTSAVSLSTLKLRYYLTKDSASAGLSMWTDYAQVGSSNVSGTFAAVSPAKTNADTYVELSFSAAAGSIAAGGQSGDIQIRIAKSDWSNFNEANDYSYNGAQTAYADWSKVTLYQSGSLVWGLEP</sequence>
<dbReference type="eggNOG" id="COG2730">
    <property type="taxonomic scope" value="Bacteria"/>
</dbReference>
<comment type="catalytic activity">
    <reaction evidence="1 7">
        <text>Endohydrolysis of (1-&gt;4)-beta-D-glucosidic linkages in cellulose, lichenin and cereal beta-D-glucans.</text>
        <dbReference type="EC" id="3.2.1.4"/>
    </reaction>
</comment>
<dbReference type="InterPro" id="IPR036116">
    <property type="entry name" value="FN3_sf"/>
</dbReference>
<gene>
    <name evidence="11" type="ORF">PaecuDRAFT_4344</name>
</gene>
<dbReference type="CDD" id="cd00063">
    <property type="entry name" value="FN3"/>
    <property type="match status" value="1"/>
</dbReference>
<dbReference type="PROSITE" id="PS50853">
    <property type="entry name" value="FN3"/>
    <property type="match status" value="1"/>
</dbReference>
<dbReference type="AlphaFoldDB" id="E0IFA3"/>
<dbReference type="Gene3D" id="2.60.40.10">
    <property type="entry name" value="Immunoglobulins"/>
    <property type="match status" value="1"/>
</dbReference>
<dbReference type="GO" id="GO:0030245">
    <property type="term" value="P:cellulose catabolic process"/>
    <property type="evidence" value="ECO:0007669"/>
    <property type="project" value="UniProtKB-KW"/>
</dbReference>
<dbReference type="InterPro" id="IPR001547">
    <property type="entry name" value="Glyco_hydro_5"/>
</dbReference>
<dbReference type="InterPro" id="IPR036966">
    <property type="entry name" value="CBM3_sf"/>
</dbReference>
<feature type="signal peptide" evidence="8">
    <location>
        <begin position="1"/>
        <end position="17"/>
    </location>
</feature>
<dbReference type="InterPro" id="IPR003961">
    <property type="entry name" value="FN3_dom"/>
</dbReference>
<organism evidence="11 12">
    <name type="scientific">Paenibacillus curdlanolyticus YK9</name>
    <dbReference type="NCBI Taxonomy" id="717606"/>
    <lineage>
        <taxon>Bacteria</taxon>
        <taxon>Bacillati</taxon>
        <taxon>Bacillota</taxon>
        <taxon>Bacilli</taxon>
        <taxon>Bacillales</taxon>
        <taxon>Paenibacillaceae</taxon>
        <taxon>Paenibacillus</taxon>
    </lineage>
</organism>
<dbReference type="GO" id="GO:0030248">
    <property type="term" value="F:cellulose binding"/>
    <property type="evidence" value="ECO:0007669"/>
    <property type="project" value="InterPro"/>
</dbReference>
<evidence type="ECO:0000256" key="4">
    <source>
        <dbReference type="ARBA" id="ARBA00023277"/>
    </source>
</evidence>
<feature type="domain" description="Fibronectin type-III" evidence="9">
    <location>
        <begin position="397"/>
        <end position="488"/>
    </location>
</feature>
<evidence type="ECO:0000256" key="5">
    <source>
        <dbReference type="ARBA" id="ARBA00023295"/>
    </source>
</evidence>